<reference evidence="8 9" key="1">
    <citation type="journal article" date="2010" name="Nature">
        <title>Genome sequence of the palaeopolyploid soybean.</title>
        <authorList>
            <person name="Schmutz J."/>
            <person name="Cannon S.B."/>
            <person name="Schlueter J."/>
            <person name="Ma J."/>
            <person name="Mitros T."/>
            <person name="Nelson W."/>
            <person name="Hyten D.L."/>
            <person name="Song Q."/>
            <person name="Thelen J.J."/>
            <person name="Cheng J."/>
            <person name="Xu D."/>
            <person name="Hellsten U."/>
            <person name="May G.D."/>
            <person name="Yu Y."/>
            <person name="Sakurai T."/>
            <person name="Umezawa T."/>
            <person name="Bhattacharyya M.K."/>
            <person name="Sandhu D."/>
            <person name="Valliyodan B."/>
            <person name="Lindquist E."/>
            <person name="Peto M."/>
            <person name="Grant D."/>
            <person name="Shu S."/>
            <person name="Goodstein D."/>
            <person name="Barry K."/>
            <person name="Futrell-Griggs M."/>
            <person name="Abernathy B."/>
            <person name="Du J."/>
            <person name="Tian Z."/>
            <person name="Zhu L."/>
            <person name="Gill N."/>
            <person name="Joshi T."/>
            <person name="Libault M."/>
            <person name="Sethuraman A."/>
            <person name="Zhang X.-C."/>
            <person name="Shinozaki K."/>
            <person name="Nguyen H.T."/>
            <person name="Wing R.A."/>
            <person name="Cregan P."/>
            <person name="Specht J."/>
            <person name="Grimwood J."/>
            <person name="Rokhsar D."/>
            <person name="Stacey G."/>
            <person name="Shoemaker R.C."/>
            <person name="Jackson S.A."/>
        </authorList>
    </citation>
    <scope>NUCLEOTIDE SEQUENCE [LARGE SCALE GENOMIC DNA]</scope>
    <source>
        <strain evidence="9">cv. Williams 82</strain>
        <tissue evidence="8">Callus</tissue>
    </source>
</reference>
<feature type="transmembrane region" description="Helical" evidence="6">
    <location>
        <begin position="279"/>
        <end position="298"/>
    </location>
</feature>
<reference evidence="8" key="3">
    <citation type="submission" date="2018-07" db="EMBL/GenBank/DDBJ databases">
        <title>WGS assembly of Glycine max.</title>
        <authorList>
            <person name="Schmutz J."/>
            <person name="Cannon S."/>
            <person name="Schlueter J."/>
            <person name="Ma J."/>
            <person name="Mitros T."/>
            <person name="Nelson W."/>
            <person name="Hyten D."/>
            <person name="Song Q."/>
            <person name="Thelen J."/>
            <person name="Cheng J."/>
            <person name="Xu D."/>
            <person name="Hellsten U."/>
            <person name="May G."/>
            <person name="Yu Y."/>
            <person name="Sakurai T."/>
            <person name="Umezawa T."/>
            <person name="Bhattacharyya M."/>
            <person name="Sandhu D."/>
            <person name="Valliyodan B."/>
            <person name="Lindquist E."/>
            <person name="Peto M."/>
            <person name="Grant D."/>
            <person name="Shu S."/>
            <person name="Goodstein D."/>
            <person name="Barry K."/>
            <person name="Futrell-Griggs M."/>
            <person name="Abernathy B."/>
            <person name="Du J."/>
            <person name="Tian Z."/>
            <person name="Zhu L."/>
            <person name="Gill N."/>
            <person name="Joshi T."/>
            <person name="Libault M."/>
            <person name="Sethuraman A."/>
            <person name="Zhang X."/>
            <person name="Shinozaki K."/>
            <person name="Nguyen H."/>
            <person name="Wing R."/>
            <person name="Cregan P."/>
            <person name="Specht J."/>
            <person name="Grimwood J."/>
            <person name="Rokhsar D."/>
            <person name="Stacey G."/>
            <person name="Shoemaker R."/>
            <person name="Jackson S."/>
        </authorList>
    </citation>
    <scope>NUCLEOTIDE SEQUENCE</scope>
    <source>
        <tissue evidence="8">Callus</tissue>
    </source>
</reference>
<gene>
    <name evidence="9" type="primary">LOC100789917</name>
    <name evidence="8" type="ORF">GLYMA_06G020600</name>
</gene>
<dbReference type="InterPro" id="IPR036259">
    <property type="entry name" value="MFS_trans_sf"/>
</dbReference>
<keyword evidence="10" id="KW-1185">Reference proteome</keyword>
<protein>
    <recommendedName>
        <fullName evidence="7">Major facilitator superfamily (MFS) profile domain-containing protein</fullName>
    </recommendedName>
</protein>
<dbReference type="CDD" id="cd17330">
    <property type="entry name" value="MFS_SLC46_TetA_like"/>
    <property type="match status" value="1"/>
</dbReference>
<dbReference type="OMA" id="LGHLFMT"/>
<evidence type="ECO:0000313" key="9">
    <source>
        <dbReference type="EnsemblPlants" id="KRH51651"/>
    </source>
</evidence>
<dbReference type="EnsemblPlants" id="KRH51651">
    <property type="protein sequence ID" value="KRH51651"/>
    <property type="gene ID" value="GLYMA_06G020600"/>
</dbReference>
<evidence type="ECO:0000256" key="3">
    <source>
        <dbReference type="ARBA" id="ARBA00022692"/>
    </source>
</evidence>
<dbReference type="GeneID" id="100789917"/>
<dbReference type="PROSITE" id="PS50850">
    <property type="entry name" value="MFS"/>
    <property type="match status" value="1"/>
</dbReference>
<dbReference type="PANTHER" id="PTHR23504">
    <property type="entry name" value="MAJOR FACILITATOR SUPERFAMILY DOMAIN-CONTAINING PROTEIN 10"/>
    <property type="match status" value="1"/>
</dbReference>
<keyword evidence="4 6" id="KW-1133">Transmembrane helix</keyword>
<evidence type="ECO:0000259" key="7">
    <source>
        <dbReference type="PROSITE" id="PS50850"/>
    </source>
</evidence>
<dbReference type="ExpressionAtlas" id="K7KSK8">
    <property type="expression patterns" value="baseline and differential"/>
</dbReference>
<dbReference type="AlphaFoldDB" id="K7KSK8"/>
<evidence type="ECO:0000256" key="5">
    <source>
        <dbReference type="ARBA" id="ARBA00023136"/>
    </source>
</evidence>
<feature type="transmembrane region" description="Helical" evidence="6">
    <location>
        <begin position="310"/>
        <end position="329"/>
    </location>
</feature>
<evidence type="ECO:0000256" key="2">
    <source>
        <dbReference type="ARBA" id="ARBA00022448"/>
    </source>
</evidence>
<dbReference type="GO" id="GO:0022857">
    <property type="term" value="F:transmembrane transporter activity"/>
    <property type="evidence" value="ECO:0007669"/>
    <property type="project" value="InterPro"/>
</dbReference>
<dbReference type="Pfam" id="PF07690">
    <property type="entry name" value="MFS_1"/>
    <property type="match status" value="1"/>
</dbReference>
<keyword evidence="3 6" id="KW-0812">Transmembrane</keyword>
<dbReference type="SMR" id="K7KSK8"/>
<dbReference type="RefSeq" id="XP_003527649.1">
    <property type="nucleotide sequence ID" value="XM_003527601.5"/>
</dbReference>
<evidence type="ECO:0000313" key="8">
    <source>
        <dbReference type="EMBL" id="KRH51651.1"/>
    </source>
</evidence>
<feature type="transmembrane region" description="Helical" evidence="6">
    <location>
        <begin position="170"/>
        <end position="188"/>
    </location>
</feature>
<dbReference type="HOGENOM" id="CLU_624715_0_0_1"/>
<dbReference type="GO" id="GO:0016020">
    <property type="term" value="C:membrane"/>
    <property type="evidence" value="ECO:0007669"/>
    <property type="project" value="UniProtKB-SubCell"/>
</dbReference>
<proteinExistence type="predicted"/>
<feature type="transmembrane region" description="Helical" evidence="6">
    <location>
        <begin position="44"/>
        <end position="67"/>
    </location>
</feature>
<dbReference type="PaxDb" id="3847-GLYMA06G02320.2"/>
<sequence length="432" mass="47098">MDKLYGLSHLFMAVFLHNFSMFMVVPAITDVTMAALCPGQDECSLAIYITGFQQAMIGLGTLVMMPLLGNLSDKYGRKAILTVPMILTIIPVGILAYSRTKKFFYVYYVFKILISMICEGSVPCLGLAYVADNIPESGRSTAFGILSGIASAAFVCGTLSARFLSTALTFQVSTLIAVIGALYMQFFLRDSAIDDKHLYTPIISQENPIISKVNGKLESKKHLFKALRSIEDLTSFLNSSLTITQAAIVAFFNSLADVGLHGSLLYFLKAQFHFDKNQFADLMVISGIAGTVSQLLLMPILAPILGEARLLSVGLFFHCIHMFLYSIAWSSLVPYASAMFSILFVFSHPCIRSIVSKQAGPHEQGKAQGCISGICSIAHIVSPLVFSPLTALFLSERAPFDFPGFSIMCIGFASMISLVQSMMLRVVPPILN</sequence>
<keyword evidence="5 6" id="KW-0472">Membrane</keyword>
<comment type="subcellular location">
    <subcellularLocation>
        <location evidence="1">Membrane</location>
        <topology evidence="1">Multi-pass membrane protein</topology>
    </subcellularLocation>
</comment>
<feature type="transmembrane region" description="Helical" evidence="6">
    <location>
        <begin position="104"/>
        <end position="130"/>
    </location>
</feature>
<dbReference type="InterPro" id="IPR020846">
    <property type="entry name" value="MFS_dom"/>
</dbReference>
<feature type="transmembrane region" description="Helical" evidence="6">
    <location>
        <begin position="367"/>
        <end position="393"/>
    </location>
</feature>
<feature type="transmembrane region" description="Helical" evidence="6">
    <location>
        <begin position="246"/>
        <end position="267"/>
    </location>
</feature>
<dbReference type="SUPFAM" id="SSF103473">
    <property type="entry name" value="MFS general substrate transporter"/>
    <property type="match status" value="1"/>
</dbReference>
<dbReference type="STRING" id="3847.K7KSK8"/>
<dbReference type="InterPro" id="IPR011701">
    <property type="entry name" value="MFS"/>
</dbReference>
<accession>K7KSK8</accession>
<organism evidence="9">
    <name type="scientific">Glycine max</name>
    <name type="common">Soybean</name>
    <name type="synonym">Glycine hispida</name>
    <dbReference type="NCBI Taxonomy" id="3847"/>
    <lineage>
        <taxon>Eukaryota</taxon>
        <taxon>Viridiplantae</taxon>
        <taxon>Streptophyta</taxon>
        <taxon>Embryophyta</taxon>
        <taxon>Tracheophyta</taxon>
        <taxon>Spermatophyta</taxon>
        <taxon>Magnoliopsida</taxon>
        <taxon>eudicotyledons</taxon>
        <taxon>Gunneridae</taxon>
        <taxon>Pentapetalae</taxon>
        <taxon>rosids</taxon>
        <taxon>fabids</taxon>
        <taxon>Fabales</taxon>
        <taxon>Fabaceae</taxon>
        <taxon>Papilionoideae</taxon>
        <taxon>50 kb inversion clade</taxon>
        <taxon>NPAAA clade</taxon>
        <taxon>indigoferoid/millettioid clade</taxon>
        <taxon>Phaseoleae</taxon>
        <taxon>Glycine</taxon>
        <taxon>Glycine subgen. Soja</taxon>
    </lineage>
</organism>
<keyword evidence="2" id="KW-0813">Transport</keyword>
<feature type="transmembrane region" description="Helical" evidence="6">
    <location>
        <begin position="79"/>
        <end position="98"/>
    </location>
</feature>
<evidence type="ECO:0000256" key="4">
    <source>
        <dbReference type="ARBA" id="ARBA00022989"/>
    </source>
</evidence>
<dbReference type="KEGG" id="gmx:100789917"/>
<feature type="transmembrane region" description="Helical" evidence="6">
    <location>
        <begin position="142"/>
        <end position="164"/>
    </location>
</feature>
<dbReference type="Proteomes" id="UP000008827">
    <property type="component" value="Chromosome 6"/>
</dbReference>
<dbReference type="Gene3D" id="1.20.1250.20">
    <property type="entry name" value="MFS general substrate transporter like domains"/>
    <property type="match status" value="1"/>
</dbReference>
<feature type="transmembrane region" description="Helical" evidence="6">
    <location>
        <begin position="405"/>
        <end position="427"/>
    </location>
</feature>
<dbReference type="Gramene" id="KRH51651">
    <property type="protein sequence ID" value="KRH51651"/>
    <property type="gene ID" value="GLYMA_06G020600"/>
</dbReference>
<reference evidence="9" key="2">
    <citation type="submission" date="2018-02" db="UniProtKB">
        <authorList>
            <consortium name="EnsemblPlants"/>
        </authorList>
    </citation>
    <scope>IDENTIFICATION</scope>
    <source>
        <strain evidence="9">Williams 82</strain>
    </source>
</reference>
<dbReference type="eggNOG" id="KOG2816">
    <property type="taxonomic scope" value="Eukaryota"/>
</dbReference>
<dbReference type="PANTHER" id="PTHR23504:SF1">
    <property type="entry name" value="GH21943P-RELATED"/>
    <property type="match status" value="1"/>
</dbReference>
<evidence type="ECO:0000256" key="1">
    <source>
        <dbReference type="ARBA" id="ARBA00004141"/>
    </source>
</evidence>
<evidence type="ECO:0000256" key="6">
    <source>
        <dbReference type="SAM" id="Phobius"/>
    </source>
</evidence>
<dbReference type="OrthoDB" id="419616at2759"/>
<name>K7KSK8_SOYBN</name>
<evidence type="ECO:0000313" key="10">
    <source>
        <dbReference type="Proteomes" id="UP000008827"/>
    </source>
</evidence>
<feature type="domain" description="Major facilitator superfamily (MFS) profile" evidence="7">
    <location>
        <begin position="6"/>
        <end position="432"/>
    </location>
</feature>
<dbReference type="EMBL" id="CM000839">
    <property type="protein sequence ID" value="KRH51651.1"/>
    <property type="molecule type" value="Genomic_DNA"/>
</dbReference>